<name>A0A382WRJ0_9ZZZZ</name>
<reference evidence="1" key="1">
    <citation type="submission" date="2018-05" db="EMBL/GenBank/DDBJ databases">
        <authorList>
            <person name="Lanie J.A."/>
            <person name="Ng W.-L."/>
            <person name="Kazmierczak K.M."/>
            <person name="Andrzejewski T.M."/>
            <person name="Davidsen T.M."/>
            <person name="Wayne K.J."/>
            <person name="Tettelin H."/>
            <person name="Glass J.I."/>
            <person name="Rusch D."/>
            <person name="Podicherti R."/>
            <person name="Tsui H.-C.T."/>
            <person name="Winkler M.E."/>
        </authorList>
    </citation>
    <scope>NUCLEOTIDE SEQUENCE</scope>
</reference>
<protein>
    <recommendedName>
        <fullName evidence="2">Glycosyltransferase 2-like domain-containing protein</fullName>
    </recommendedName>
</protein>
<proteinExistence type="predicted"/>
<dbReference type="AlphaFoldDB" id="A0A382WRJ0"/>
<gene>
    <name evidence="1" type="ORF">METZ01_LOCUS414034</name>
</gene>
<dbReference type="EMBL" id="UINC01161789">
    <property type="protein sequence ID" value="SVD61180.1"/>
    <property type="molecule type" value="Genomic_DNA"/>
</dbReference>
<organism evidence="1">
    <name type="scientific">marine metagenome</name>
    <dbReference type="NCBI Taxonomy" id="408172"/>
    <lineage>
        <taxon>unclassified sequences</taxon>
        <taxon>metagenomes</taxon>
        <taxon>ecological metagenomes</taxon>
    </lineage>
</organism>
<sequence length="130" mass="15506">ALFYPTLKLILNRIANNMIRLLFGLKYNDITNAFKLYRTETIEGLKPFISSQFNFTVELPLKVIIRGFNYTYLPNKWTNRNNGESKFKIKEMGSRYVFIILYCLLEKYLTRGDYLKNKNILIKQGKDIYR</sequence>
<evidence type="ECO:0008006" key="2">
    <source>
        <dbReference type="Google" id="ProtNLM"/>
    </source>
</evidence>
<evidence type="ECO:0000313" key="1">
    <source>
        <dbReference type="EMBL" id="SVD61180.1"/>
    </source>
</evidence>
<feature type="non-terminal residue" evidence="1">
    <location>
        <position position="1"/>
    </location>
</feature>
<accession>A0A382WRJ0</accession>